<evidence type="ECO:0000256" key="5">
    <source>
        <dbReference type="ARBA" id="ARBA00034545"/>
    </source>
</evidence>
<dbReference type="InterPro" id="IPR029063">
    <property type="entry name" value="SAM-dependent_MTases_sf"/>
</dbReference>
<keyword evidence="2" id="KW-0949">S-adenosyl-L-methionine</keyword>
<accession>A0A7M4F4T9</accession>
<keyword evidence="11" id="KW-1185">Reference proteome</keyword>
<protein>
    <recommendedName>
        <fullName evidence="5">Arsenite methyltransferase</fullName>
        <ecNumber evidence="4">2.1.1.137</ecNumber>
    </recommendedName>
</protein>
<name>A0A7M4F4T9_CROPO</name>
<dbReference type="Ensembl" id="ENSCPRT00005021602.1">
    <property type="protein sequence ID" value="ENSCPRP00005018460.1"/>
    <property type="gene ID" value="ENSCPRG00005012880.1"/>
</dbReference>
<dbReference type="Pfam" id="PF13847">
    <property type="entry name" value="Methyltransf_31"/>
    <property type="match status" value="1"/>
</dbReference>
<evidence type="ECO:0000313" key="11">
    <source>
        <dbReference type="Proteomes" id="UP000594220"/>
    </source>
</evidence>
<dbReference type="EC" id="2.1.1.137" evidence="4"/>
<gene>
    <name evidence="10" type="primary">AS3MT</name>
</gene>
<reference evidence="10" key="2">
    <citation type="submission" date="2025-09" db="UniProtKB">
        <authorList>
            <consortium name="Ensembl"/>
        </authorList>
    </citation>
    <scope>IDENTIFICATION</scope>
</reference>
<dbReference type="PANTHER" id="PTHR43675">
    <property type="entry name" value="ARSENITE METHYLTRANSFERASE"/>
    <property type="match status" value="1"/>
</dbReference>
<evidence type="ECO:0000256" key="1">
    <source>
        <dbReference type="ARBA" id="ARBA00022679"/>
    </source>
</evidence>
<dbReference type="GO" id="GO:0009404">
    <property type="term" value="P:toxin metabolic process"/>
    <property type="evidence" value="ECO:0007669"/>
    <property type="project" value="TreeGrafter"/>
</dbReference>
<dbReference type="InterPro" id="IPR025714">
    <property type="entry name" value="Methyltranfer_dom"/>
</dbReference>
<dbReference type="CDD" id="cd02440">
    <property type="entry name" value="AdoMet_MTases"/>
    <property type="match status" value="1"/>
</dbReference>
<evidence type="ECO:0000313" key="10">
    <source>
        <dbReference type="Ensembl" id="ENSCPRP00005018460.1"/>
    </source>
</evidence>
<feature type="domain" description="Methyltransferase" evidence="9">
    <location>
        <begin position="53"/>
        <end position="205"/>
    </location>
</feature>
<evidence type="ECO:0000256" key="7">
    <source>
        <dbReference type="ARBA" id="ARBA00047943"/>
    </source>
</evidence>
<evidence type="ECO:0000256" key="3">
    <source>
        <dbReference type="ARBA" id="ARBA00034487"/>
    </source>
</evidence>
<evidence type="ECO:0000259" key="9">
    <source>
        <dbReference type="Pfam" id="PF13847"/>
    </source>
</evidence>
<dbReference type="OMA" id="EPACEDY"/>
<dbReference type="PANTHER" id="PTHR43675:SF8">
    <property type="entry name" value="ARSENITE METHYLTRANSFERASE"/>
    <property type="match status" value="1"/>
</dbReference>
<dbReference type="InterPro" id="IPR026669">
    <property type="entry name" value="Arsenite_MeTrfase-like"/>
</dbReference>
<evidence type="ECO:0000256" key="6">
    <source>
        <dbReference type="ARBA" id="ARBA00047941"/>
    </source>
</evidence>
<dbReference type="GO" id="GO:0005829">
    <property type="term" value="C:cytosol"/>
    <property type="evidence" value="ECO:0007669"/>
    <property type="project" value="TreeGrafter"/>
</dbReference>
<dbReference type="GO" id="GO:0018872">
    <property type="term" value="P:arsonoacetate metabolic process"/>
    <property type="evidence" value="ECO:0007669"/>
    <property type="project" value="TreeGrafter"/>
</dbReference>
<comment type="catalytic activity">
    <reaction evidence="6">
        <text>arsenic triglutathione + [thioredoxin]-dithiol + S-adenosyl-L-methionine + 2 H2O = methylarsonous acid + [thioredoxin]-disulfide + 3 glutathione + S-adenosyl-L-homocysteine + H(+)</text>
        <dbReference type="Rhea" id="RHEA:69460"/>
        <dbReference type="Rhea" id="RHEA-COMP:10698"/>
        <dbReference type="Rhea" id="RHEA-COMP:10700"/>
        <dbReference type="ChEBI" id="CHEBI:15377"/>
        <dbReference type="ChEBI" id="CHEBI:15378"/>
        <dbReference type="ChEBI" id="CHEBI:17826"/>
        <dbReference type="ChEBI" id="CHEBI:29950"/>
        <dbReference type="ChEBI" id="CHEBI:50058"/>
        <dbReference type="ChEBI" id="CHEBI:57856"/>
        <dbReference type="ChEBI" id="CHEBI:57925"/>
        <dbReference type="ChEBI" id="CHEBI:59789"/>
        <dbReference type="ChEBI" id="CHEBI:183640"/>
        <dbReference type="EC" id="2.1.1.137"/>
    </reaction>
</comment>
<comment type="catalytic activity">
    <reaction evidence="7">
        <text>arsenic triglutathione + 2 [thioredoxin]-dithiol + 2 S-adenosyl-L-methionine + H2O = dimethylarsinous acid + 2 [thioredoxin]-disulfide + 3 glutathione + 2 S-adenosyl-L-homocysteine + 2 H(+)</text>
        <dbReference type="Rhea" id="RHEA:69464"/>
        <dbReference type="Rhea" id="RHEA-COMP:10698"/>
        <dbReference type="Rhea" id="RHEA-COMP:10700"/>
        <dbReference type="ChEBI" id="CHEBI:15377"/>
        <dbReference type="ChEBI" id="CHEBI:15378"/>
        <dbReference type="ChEBI" id="CHEBI:23808"/>
        <dbReference type="ChEBI" id="CHEBI:29950"/>
        <dbReference type="ChEBI" id="CHEBI:50058"/>
        <dbReference type="ChEBI" id="CHEBI:57856"/>
        <dbReference type="ChEBI" id="CHEBI:57925"/>
        <dbReference type="ChEBI" id="CHEBI:59789"/>
        <dbReference type="ChEBI" id="CHEBI:183640"/>
        <dbReference type="EC" id="2.1.1.137"/>
    </reaction>
</comment>
<dbReference type="SUPFAM" id="SSF53335">
    <property type="entry name" value="S-adenosyl-L-methionine-dependent methyltransferases"/>
    <property type="match status" value="1"/>
</dbReference>
<dbReference type="Proteomes" id="UP000594220">
    <property type="component" value="Unplaced"/>
</dbReference>
<evidence type="ECO:0000256" key="4">
    <source>
        <dbReference type="ARBA" id="ARBA00034521"/>
    </source>
</evidence>
<comment type="similarity">
    <text evidence="3">Belongs to the methyltransferase superfamily. Arsenite methyltransferase family.</text>
</comment>
<evidence type="ECO:0000256" key="2">
    <source>
        <dbReference type="ARBA" id="ARBA00022691"/>
    </source>
</evidence>
<proteinExistence type="inferred from homology"/>
<organism evidence="10 11">
    <name type="scientific">Crocodylus porosus</name>
    <name type="common">Saltwater crocodile</name>
    <name type="synonym">Estuarine crocodile</name>
    <dbReference type="NCBI Taxonomy" id="8502"/>
    <lineage>
        <taxon>Eukaryota</taxon>
        <taxon>Metazoa</taxon>
        <taxon>Chordata</taxon>
        <taxon>Craniata</taxon>
        <taxon>Vertebrata</taxon>
        <taxon>Euteleostomi</taxon>
        <taxon>Archelosauria</taxon>
        <taxon>Archosauria</taxon>
        <taxon>Crocodylia</taxon>
        <taxon>Longirostres</taxon>
        <taxon>Crocodylidae</taxon>
        <taxon>Crocodylus</taxon>
    </lineage>
</organism>
<dbReference type="GO" id="GO:0030791">
    <property type="term" value="F:arsenite methyltransferase activity"/>
    <property type="evidence" value="ECO:0007669"/>
    <property type="project" value="UniProtKB-EC"/>
</dbReference>
<reference evidence="10" key="1">
    <citation type="submission" date="2025-08" db="UniProtKB">
        <authorList>
            <consortium name="Ensembl"/>
        </authorList>
    </citation>
    <scope>IDENTIFICATION</scope>
</reference>
<evidence type="ECO:0000256" key="8">
    <source>
        <dbReference type="ARBA" id="ARBA00048428"/>
    </source>
</evidence>
<dbReference type="Gene3D" id="3.40.5.100">
    <property type="match status" value="1"/>
</dbReference>
<dbReference type="GeneTree" id="ENSGT00390000001742"/>
<sequence length="358" mass="38633">AVLQRSADLQTNACVTCPRPLPAAAQAALECVHEDVASRYYGCGLVIPERLEGSRILDLGSGSGRDCYVLSKLVGEGGHVTGVDMTAAQVAVARKHIDYHMEKFGYRTPNVEFLQGYLESLGDAGLRDESYDIVVSNCVVNLSPDKRAVLQEAFRVLKPGGEMYFSDVYGSQDLPADVRKHRVLWGECLGGALWWKDLYRIARDVGFRPPRLVTASPITIDSRALESVVGHCRFVSATFRLFKVPPAGAGGRCQAVYDGGIPGHEQELVLDANFTFKAGEPVVVDEDTADILRGSRFAQAFQVRPASGQTPAAGGCCPGKAQVGAPDSPRSCPLNGCRGPPQRWLRGRCGEPAPQCVW</sequence>
<dbReference type="Gene3D" id="3.40.50.150">
    <property type="entry name" value="Vaccinia Virus protein VP39"/>
    <property type="match status" value="1"/>
</dbReference>
<keyword evidence="1" id="KW-0808">Transferase</keyword>
<dbReference type="AlphaFoldDB" id="A0A7M4F4T9"/>
<comment type="catalytic activity">
    <reaction evidence="8">
        <text>arsenic triglutathione + 3 [thioredoxin]-dithiol + 3 S-adenosyl-L-methionine = trimethylarsine + 3 [thioredoxin]-disulfide + 3 glutathione + 3 S-adenosyl-L-homocysteine + 3 H(+)</text>
        <dbReference type="Rhea" id="RHEA:69432"/>
        <dbReference type="Rhea" id="RHEA-COMP:10698"/>
        <dbReference type="Rhea" id="RHEA-COMP:10700"/>
        <dbReference type="ChEBI" id="CHEBI:15378"/>
        <dbReference type="ChEBI" id="CHEBI:27130"/>
        <dbReference type="ChEBI" id="CHEBI:29950"/>
        <dbReference type="ChEBI" id="CHEBI:50058"/>
        <dbReference type="ChEBI" id="CHEBI:57856"/>
        <dbReference type="ChEBI" id="CHEBI:57925"/>
        <dbReference type="ChEBI" id="CHEBI:59789"/>
        <dbReference type="ChEBI" id="CHEBI:183640"/>
        <dbReference type="EC" id="2.1.1.137"/>
    </reaction>
</comment>